<sequence>MNNCPCCAEPMLRHIRHNEIYWYCSSCHQEMPNFTALILSNKIRKETAVMKQKNAQINKLELSYQFS</sequence>
<comment type="caution">
    <text evidence="1">The sequence shown here is derived from an EMBL/GenBank/DDBJ whole genome shotgun (WGS) entry which is preliminary data.</text>
</comment>
<name>A0A941GPR7_9CHRO</name>
<evidence type="ECO:0000313" key="1">
    <source>
        <dbReference type="EMBL" id="MBR8826786.1"/>
    </source>
</evidence>
<dbReference type="Proteomes" id="UP000767446">
    <property type="component" value="Unassembled WGS sequence"/>
</dbReference>
<dbReference type="EMBL" id="JADQBC010000011">
    <property type="protein sequence ID" value="MBR8826786.1"/>
    <property type="molecule type" value="Genomic_DNA"/>
</dbReference>
<gene>
    <name evidence="1" type="ORF">DSM107014_02600</name>
</gene>
<protein>
    <submittedName>
        <fullName evidence="1">Uncharacterized protein</fullName>
    </submittedName>
</protein>
<organism evidence="1 2">
    <name type="scientific">Gomphosphaeria aponina SAG 52.96 = DSM 107014</name>
    <dbReference type="NCBI Taxonomy" id="1521640"/>
    <lineage>
        <taxon>Bacteria</taxon>
        <taxon>Bacillati</taxon>
        <taxon>Cyanobacteriota</taxon>
        <taxon>Cyanophyceae</taxon>
        <taxon>Oscillatoriophycideae</taxon>
        <taxon>Chroococcales</taxon>
        <taxon>Gomphosphaeriaceae</taxon>
        <taxon>Gomphosphaeria</taxon>
    </lineage>
</organism>
<reference evidence="1" key="1">
    <citation type="submission" date="2021-02" db="EMBL/GenBank/DDBJ databases">
        <title>Metagenome analyses of Stigonema ocellatum DSM 106950, Chlorogloea purpurea SAG 13.99 and Gomphosphaeria aponina DSM 107014.</title>
        <authorList>
            <person name="Marter P."/>
            <person name="Huang S."/>
        </authorList>
    </citation>
    <scope>NUCLEOTIDE SEQUENCE</scope>
    <source>
        <strain evidence="1">JP213</strain>
    </source>
</reference>
<evidence type="ECO:0000313" key="2">
    <source>
        <dbReference type="Proteomes" id="UP000767446"/>
    </source>
</evidence>
<accession>A0A941GPR7</accession>
<proteinExistence type="predicted"/>
<dbReference type="AlphaFoldDB" id="A0A941GPR7"/>